<dbReference type="EMBL" id="AMQN01001775">
    <property type="status" value="NOT_ANNOTATED_CDS"/>
    <property type="molecule type" value="Genomic_DNA"/>
</dbReference>
<dbReference type="PROSITE" id="PS00028">
    <property type="entry name" value="ZINC_FINGER_C2H2_1"/>
    <property type="match status" value="3"/>
</dbReference>
<dbReference type="Pfam" id="PF12874">
    <property type="entry name" value="zf-met"/>
    <property type="match status" value="5"/>
</dbReference>
<dbReference type="PANTHER" id="PTHR45762:SF3">
    <property type="entry name" value="ZINC-FINGER PROTEIN AT 72D, ISOFORM B"/>
    <property type="match status" value="1"/>
</dbReference>
<dbReference type="STRING" id="283909.R7U4V2"/>
<dbReference type="SUPFAM" id="SSF57667">
    <property type="entry name" value="beta-beta-alpha zinc fingers"/>
    <property type="match status" value="3"/>
</dbReference>
<dbReference type="EMBL" id="KB305378">
    <property type="protein sequence ID" value="ELU01146.1"/>
    <property type="molecule type" value="Genomic_DNA"/>
</dbReference>
<feature type="region of interest" description="Disordered" evidence="1">
    <location>
        <begin position="1051"/>
        <end position="1074"/>
    </location>
</feature>
<dbReference type="OMA" id="TICERTQ"/>
<feature type="region of interest" description="Disordered" evidence="1">
    <location>
        <begin position="1496"/>
        <end position="1517"/>
    </location>
</feature>
<sequence length="1533" mass="176174">MESLEQLDNFLGHLLKNNSEANSQLAKQEDIEMAQRQLDTAPVEAEIQHAESDLSDDADFEHDPSDISAMIERSLPDPNEDEYLEMSDQDHNVDEAARQFIETLNTDHTESGVRVKQEPSTTYEEMGTLVKTEEDWMPYATGEESDEIPSENNMLMNHSVTSADQQRYEEEWKCFCDEGQSQLKIPSRAHYHCHLCSYVIYPLYRMRTHEMLKHKYVRPEFADKAIHCPYEDCDAIAPSISLYQKHLSSKHREKGRSKVHKRVHVMPQHSPHYVHHQQLFYSKLGFNENLRELYEPLKDGSVETVAKLGQVFWGCNACDFICRTRSKMKLHCGTAGHRSRIRSWDGSKRGGAAPSAVVQEENQWKCVPCNVGSQNRDSMLMHIKEHTHQVALTGLPSTDGERVKNCAVKLQRIPSDEESKPKDRTLEIYSHAMKTAKLKNFCKPCNMKLIYDDPQDLIIHRQGEVHKKHLRQNKPHLPTAVAKKALLYYCQDCKTQLMLRWGLELKAHVQTTKHRNNAAKNVVEERNTASKAAEQEFPGISIYYATSNLKRYCDSCGLNLIYKQPRDYENHLKGPYHIRMQAKAETGERPEETGQVAYLYHCEACDKQIIARHTGTIRQHLVCAEHLQKKKPPPGYSTRNGRNYYYCGICDVHLLVSWIPSKTEVKRHTDCLRHQTLLLERQEDMNDESEKDGSSASNPFSKIKDIGWHCDLCDITVAHRTSKFNHLHSGKHRERVRQLAAAGGDGERGWRCNVCNLDIASKKNKWKHLRSHSHKAKAESCSQAEVLSISDEEEEQQMQQPQPQDGGKWHCDLCDVTVWNQLEHCRSVKHVQQESLSRMQLTKPNQWHCTACNVTICQKQKTNHIEGYRHKLRVQQKALERHEEVIPEPGLEELKYCQECDFVTRSLSYWHKHLRSSSHLDRVPGDATKAAEAKTEKPDLESVSQKLEKGWHCNVCNKTLASRSTYERNKHVRSSTHQCRLMEIRSQNEGQCILKNEYRKIYKRMGDSRICNLCKMVFQGRKQWKNHTQTLTHRHALLDWKKSLKKTPVIKQEPVESVEEEEEEEEEAAGEEMKDEVVTWNMESTRSCKPCAFNTKVHALWKKHLSSAAHRLVMLHQQTPGGAPSPHQHKPKSSFAVRGSQGEMECVACGITAKNPVSWHNHINTEWHHENVLKQQAADAAKPSCKHSCKLCNRSWHLKADLLLHYRSKEHRINASNTKSLILPPDYLHSSGEFIIVDKDFYNCQLCDVTTRNQITWKYHLQTQRHLQKVAEYYGRRRSSVDSWSHQEPYLVLPQSPTESFTCKLCNITTRNEFTWSFHLKTIRHKEQVQKLCQKPKPAVSCSSTASEPASTINININLSKCSGSKSKVSSSSGSASCSRPKRKSAEDAENRIKDLSFLETMSTNKIMRMVETKQHLDQMEDASFSISEELRHATQAEYVNLEDDDDDDGHFQPRILQASSIRGKSWPTSDVEKEEWGSESERMPDDVAALLDSYQADDDSPLMAEDDDPLGPVAGSEPEFIVLDEANDEGHV</sequence>
<feature type="compositionally biased region" description="Low complexity" evidence="1">
    <location>
        <begin position="1362"/>
        <end position="1379"/>
    </location>
</feature>
<evidence type="ECO:0000313" key="4">
    <source>
        <dbReference type="EnsemblMetazoa" id="CapteP187973"/>
    </source>
</evidence>
<dbReference type="SMART" id="SM00451">
    <property type="entry name" value="ZnF_U1"/>
    <property type="match status" value="14"/>
</dbReference>
<dbReference type="EnsemblMetazoa" id="CapteT187973">
    <property type="protein sequence ID" value="CapteP187973"/>
    <property type="gene ID" value="CapteG187973"/>
</dbReference>
<feature type="compositionally biased region" description="Acidic residues" evidence="1">
    <location>
        <begin position="1496"/>
        <end position="1510"/>
    </location>
</feature>
<evidence type="ECO:0000256" key="1">
    <source>
        <dbReference type="SAM" id="MobiDB-lite"/>
    </source>
</evidence>
<feature type="compositionally biased region" description="Basic and acidic residues" evidence="1">
    <location>
        <begin position="1471"/>
        <end position="1484"/>
    </location>
</feature>
<feature type="compositionally biased region" description="Acidic residues" evidence="1">
    <location>
        <begin position="1056"/>
        <end position="1070"/>
    </location>
</feature>
<reference evidence="4" key="3">
    <citation type="submission" date="2015-06" db="UniProtKB">
        <authorList>
            <consortium name="EnsemblMetazoa"/>
        </authorList>
    </citation>
    <scope>IDENTIFICATION</scope>
</reference>
<evidence type="ECO:0000313" key="3">
    <source>
        <dbReference type="EMBL" id="ELU01146.1"/>
    </source>
</evidence>
<reference evidence="5" key="1">
    <citation type="submission" date="2012-12" db="EMBL/GenBank/DDBJ databases">
        <authorList>
            <person name="Hellsten U."/>
            <person name="Grimwood J."/>
            <person name="Chapman J.A."/>
            <person name="Shapiro H."/>
            <person name="Aerts A."/>
            <person name="Otillar R.P."/>
            <person name="Terry A.Y."/>
            <person name="Boore J.L."/>
            <person name="Simakov O."/>
            <person name="Marletaz F."/>
            <person name="Cho S.-J."/>
            <person name="Edsinger-Gonzales E."/>
            <person name="Havlak P."/>
            <person name="Kuo D.-H."/>
            <person name="Larsson T."/>
            <person name="Lv J."/>
            <person name="Arendt D."/>
            <person name="Savage R."/>
            <person name="Osoegawa K."/>
            <person name="de Jong P."/>
            <person name="Lindberg D.R."/>
            <person name="Seaver E.C."/>
            <person name="Weisblat D.A."/>
            <person name="Putnam N.H."/>
            <person name="Grigoriev I.V."/>
            <person name="Rokhsar D.S."/>
        </authorList>
    </citation>
    <scope>NUCLEOTIDE SEQUENCE</scope>
    <source>
        <strain evidence="5">I ESC-2004</strain>
    </source>
</reference>
<evidence type="ECO:0000259" key="2">
    <source>
        <dbReference type="PROSITE" id="PS00028"/>
    </source>
</evidence>
<gene>
    <name evidence="3" type="ORF">CAPTEDRAFT_187973</name>
</gene>
<feature type="domain" description="C2H2-type" evidence="2">
    <location>
        <begin position="1189"/>
        <end position="1211"/>
    </location>
</feature>
<dbReference type="InterPro" id="IPR013087">
    <property type="entry name" value="Znf_C2H2_type"/>
</dbReference>
<dbReference type="GO" id="GO:0003676">
    <property type="term" value="F:nucleic acid binding"/>
    <property type="evidence" value="ECO:0007669"/>
    <property type="project" value="InterPro"/>
</dbReference>
<feature type="domain" description="C2H2-type" evidence="2">
    <location>
        <begin position="752"/>
        <end position="774"/>
    </location>
</feature>
<keyword evidence="5" id="KW-1185">Reference proteome</keyword>
<feature type="domain" description="C2H2-type" evidence="2">
    <location>
        <begin position="193"/>
        <end position="214"/>
    </location>
</feature>
<accession>R7U4V2</accession>
<dbReference type="InterPro" id="IPR036236">
    <property type="entry name" value="Znf_C2H2_sf"/>
</dbReference>
<feature type="region of interest" description="Disordered" evidence="1">
    <location>
        <begin position="1463"/>
        <end position="1484"/>
    </location>
</feature>
<reference evidence="3 5" key="2">
    <citation type="journal article" date="2013" name="Nature">
        <title>Insights into bilaterian evolution from three spiralian genomes.</title>
        <authorList>
            <person name="Simakov O."/>
            <person name="Marletaz F."/>
            <person name="Cho S.J."/>
            <person name="Edsinger-Gonzales E."/>
            <person name="Havlak P."/>
            <person name="Hellsten U."/>
            <person name="Kuo D.H."/>
            <person name="Larsson T."/>
            <person name="Lv J."/>
            <person name="Arendt D."/>
            <person name="Savage R."/>
            <person name="Osoegawa K."/>
            <person name="de Jong P."/>
            <person name="Grimwood J."/>
            <person name="Chapman J.A."/>
            <person name="Shapiro H."/>
            <person name="Aerts A."/>
            <person name="Otillar R.P."/>
            <person name="Terry A.Y."/>
            <person name="Boore J.L."/>
            <person name="Grigoriev I.V."/>
            <person name="Lindberg D.R."/>
            <person name="Seaver E.C."/>
            <person name="Weisblat D.A."/>
            <person name="Putnam N.H."/>
            <person name="Rokhsar D.S."/>
        </authorList>
    </citation>
    <scope>NUCLEOTIDE SEQUENCE</scope>
    <source>
        <strain evidence="3 5">I ESC-2004</strain>
    </source>
</reference>
<name>R7U4V2_CAPTE</name>
<dbReference type="Proteomes" id="UP000014760">
    <property type="component" value="Unassembled WGS sequence"/>
</dbReference>
<organism evidence="3">
    <name type="scientific">Capitella teleta</name>
    <name type="common">Polychaete worm</name>
    <dbReference type="NCBI Taxonomy" id="283909"/>
    <lineage>
        <taxon>Eukaryota</taxon>
        <taxon>Metazoa</taxon>
        <taxon>Spiralia</taxon>
        <taxon>Lophotrochozoa</taxon>
        <taxon>Annelida</taxon>
        <taxon>Polychaeta</taxon>
        <taxon>Sedentaria</taxon>
        <taxon>Scolecida</taxon>
        <taxon>Capitellidae</taxon>
        <taxon>Capitella</taxon>
    </lineage>
</organism>
<dbReference type="HOGENOM" id="CLU_247162_0_0_1"/>
<proteinExistence type="predicted"/>
<dbReference type="PANTHER" id="PTHR45762">
    <property type="entry name" value="ZINC FINGER RNA-BINDING PROTEIN"/>
    <property type="match status" value="1"/>
</dbReference>
<feature type="region of interest" description="Disordered" evidence="1">
    <location>
        <begin position="1362"/>
        <end position="1389"/>
    </location>
</feature>
<protein>
    <recommendedName>
        <fullName evidence="2">C2H2-type domain-containing protein</fullName>
    </recommendedName>
</protein>
<evidence type="ECO:0000313" key="5">
    <source>
        <dbReference type="Proteomes" id="UP000014760"/>
    </source>
</evidence>
<dbReference type="GO" id="GO:0008270">
    <property type="term" value="F:zinc ion binding"/>
    <property type="evidence" value="ECO:0007669"/>
    <property type="project" value="InterPro"/>
</dbReference>
<dbReference type="InterPro" id="IPR003604">
    <property type="entry name" value="Matrin/U1-like-C_Znf_C2H2"/>
</dbReference>
<dbReference type="SMART" id="SM00355">
    <property type="entry name" value="ZnF_C2H2"/>
    <property type="match status" value="21"/>
</dbReference>